<dbReference type="GO" id="GO:0040008">
    <property type="term" value="P:regulation of growth"/>
    <property type="evidence" value="ECO:0007669"/>
    <property type="project" value="InterPro"/>
</dbReference>
<reference evidence="10" key="1">
    <citation type="journal article" date="2017" name="Plant J.">
        <title>The pomegranate (Punica granatum L.) genome and the genomics of punicalagin biosynthesis.</title>
        <authorList>
            <person name="Qin G."/>
            <person name="Xu C."/>
            <person name="Ming R."/>
            <person name="Tang H."/>
            <person name="Guyot R."/>
            <person name="Kramer E.M."/>
            <person name="Hu Y."/>
            <person name="Yi X."/>
            <person name="Qi Y."/>
            <person name="Xu X."/>
            <person name="Gao Z."/>
            <person name="Pan H."/>
            <person name="Jian J."/>
            <person name="Tian Y."/>
            <person name="Yue Z."/>
            <person name="Xu Y."/>
        </authorList>
    </citation>
    <scope>NUCLEOTIDE SEQUENCE [LARGE SCALE GENOMIC DNA]</scope>
    <source>
        <strain evidence="10">cv. Dabenzi</strain>
    </source>
</reference>
<dbReference type="EMBL" id="MTKT01000548">
    <property type="protein sequence ID" value="OWM90424.1"/>
    <property type="molecule type" value="Genomic_DNA"/>
</dbReference>
<keyword evidence="5" id="KW-0539">Nucleus</keyword>
<protein>
    <submittedName>
        <fullName evidence="8">Uncharacterized protein</fullName>
    </submittedName>
</protein>
<keyword evidence="2" id="KW-0341">Growth regulation</keyword>
<dbReference type="Gene3D" id="4.10.280.10">
    <property type="entry name" value="Helix-loop-helix DNA-binding domain"/>
    <property type="match status" value="1"/>
</dbReference>
<name>A0A218XZP7_PUNGR</name>
<keyword evidence="11" id="KW-1185">Reference proteome</keyword>
<dbReference type="Pfam" id="PF23174">
    <property type="entry name" value="bHLH_ILI"/>
    <property type="match status" value="1"/>
</dbReference>
<feature type="compositionally biased region" description="Polar residues" evidence="7">
    <location>
        <begin position="1"/>
        <end position="19"/>
    </location>
</feature>
<dbReference type="STRING" id="22663.A0A218XZP7"/>
<sequence length="96" mass="10721">MSGTSRRSAGSPAPSTATLSEDEIRDFVSKLQELIPQLNHRSNGRVPTEVLKETCSYIQRLNREVEELSEKLSKLLDNMGISSADVELIKTLLDLY</sequence>
<evidence type="ECO:0000256" key="1">
    <source>
        <dbReference type="ARBA" id="ARBA00004123"/>
    </source>
</evidence>
<accession>A0A218XZP7</accession>
<dbReference type="GO" id="GO:0005634">
    <property type="term" value="C:nucleus"/>
    <property type="evidence" value="ECO:0007669"/>
    <property type="project" value="UniProtKB-SubCell"/>
</dbReference>
<dbReference type="GeneID" id="116189040"/>
<reference evidence="8" key="2">
    <citation type="submission" date="2017-06" db="EMBL/GenBank/DDBJ databases">
        <title>The pomegranate genome and the genomics of punicalagin biosynthesis.</title>
        <authorList>
            <person name="Xu C."/>
        </authorList>
    </citation>
    <scope>NUCLEOTIDE SEQUENCE [LARGE SCALE GENOMIC DNA]</scope>
    <source>
        <tissue evidence="8">Fresh leaf</tissue>
    </source>
</reference>
<keyword evidence="3" id="KW-0805">Transcription regulation</keyword>
<dbReference type="AlphaFoldDB" id="A0A218XZP7"/>
<gene>
    <name evidence="8" type="ORF">CDL15_Pgr014727</name>
    <name evidence="9" type="ORF">CRG98_001621</name>
</gene>
<dbReference type="EMBL" id="PGOL01000065">
    <property type="protein sequence ID" value="PKI78001.1"/>
    <property type="molecule type" value="Genomic_DNA"/>
</dbReference>
<feature type="region of interest" description="Disordered" evidence="7">
    <location>
        <begin position="1"/>
        <end position="22"/>
    </location>
</feature>
<evidence type="ECO:0000313" key="8">
    <source>
        <dbReference type="EMBL" id="OWM90424.1"/>
    </source>
</evidence>
<dbReference type="GO" id="GO:0006355">
    <property type="term" value="P:regulation of DNA-templated transcription"/>
    <property type="evidence" value="ECO:0007669"/>
    <property type="project" value="InterPro"/>
</dbReference>
<keyword evidence="6" id="KW-0175">Coiled coil</keyword>
<dbReference type="GO" id="GO:0046983">
    <property type="term" value="F:protein dimerization activity"/>
    <property type="evidence" value="ECO:0007669"/>
    <property type="project" value="InterPro"/>
</dbReference>
<proteinExistence type="predicted"/>
<reference evidence="9 11" key="3">
    <citation type="submission" date="2017-11" db="EMBL/GenBank/DDBJ databases">
        <title>De-novo sequencing of pomegranate (Punica granatum L.) genome.</title>
        <authorList>
            <person name="Akparov Z."/>
            <person name="Amiraslanov A."/>
            <person name="Hajiyeva S."/>
            <person name="Abbasov M."/>
            <person name="Kaur K."/>
            <person name="Hamwieh A."/>
            <person name="Solovyev V."/>
            <person name="Salamov A."/>
            <person name="Braich B."/>
            <person name="Kosarev P."/>
            <person name="Mahmoud A."/>
            <person name="Hajiyev E."/>
            <person name="Babayeva S."/>
            <person name="Izzatullayeva V."/>
            <person name="Mammadov A."/>
            <person name="Mammadov A."/>
            <person name="Sharifova S."/>
            <person name="Ojaghi J."/>
            <person name="Eynullazada K."/>
            <person name="Bayramov B."/>
            <person name="Abdulazimova A."/>
            <person name="Shahmuradov I."/>
        </authorList>
    </citation>
    <scope>NUCLEOTIDE SEQUENCE [LARGE SCALE GENOMIC DNA]</scope>
    <source>
        <strain evidence="9">AG2017</strain>
        <strain evidence="11">cv. AG2017</strain>
        <tissue evidence="9">Leaf</tissue>
    </source>
</reference>
<comment type="caution">
    <text evidence="8">The sequence shown here is derived from an EMBL/GenBank/DDBJ whole genome shotgun (WGS) entry which is preliminary data.</text>
</comment>
<evidence type="ECO:0000313" key="10">
    <source>
        <dbReference type="Proteomes" id="UP000197138"/>
    </source>
</evidence>
<evidence type="ECO:0000256" key="7">
    <source>
        <dbReference type="SAM" id="MobiDB-lite"/>
    </source>
</evidence>
<keyword evidence="4" id="KW-0804">Transcription</keyword>
<dbReference type="Proteomes" id="UP000233551">
    <property type="component" value="Unassembled WGS sequence"/>
</dbReference>
<feature type="coiled-coil region" evidence="6">
    <location>
        <begin position="51"/>
        <end position="78"/>
    </location>
</feature>
<organism evidence="8 10">
    <name type="scientific">Punica granatum</name>
    <name type="common">Pomegranate</name>
    <dbReference type="NCBI Taxonomy" id="22663"/>
    <lineage>
        <taxon>Eukaryota</taxon>
        <taxon>Viridiplantae</taxon>
        <taxon>Streptophyta</taxon>
        <taxon>Embryophyta</taxon>
        <taxon>Tracheophyta</taxon>
        <taxon>Spermatophyta</taxon>
        <taxon>Magnoliopsida</taxon>
        <taxon>eudicotyledons</taxon>
        <taxon>Gunneridae</taxon>
        <taxon>Pentapetalae</taxon>
        <taxon>rosids</taxon>
        <taxon>malvids</taxon>
        <taxon>Myrtales</taxon>
        <taxon>Lythraceae</taxon>
        <taxon>Punica</taxon>
    </lineage>
</organism>
<dbReference type="Proteomes" id="UP000197138">
    <property type="component" value="Unassembled WGS sequence"/>
</dbReference>
<comment type="subcellular location">
    <subcellularLocation>
        <location evidence="1">Nucleus</location>
    </subcellularLocation>
</comment>
<evidence type="ECO:0000256" key="4">
    <source>
        <dbReference type="ARBA" id="ARBA00023163"/>
    </source>
</evidence>
<dbReference type="SUPFAM" id="SSF47459">
    <property type="entry name" value="HLH, helix-loop-helix DNA-binding domain"/>
    <property type="match status" value="1"/>
</dbReference>
<evidence type="ECO:0000256" key="6">
    <source>
        <dbReference type="SAM" id="Coils"/>
    </source>
</evidence>
<dbReference type="PANTHER" id="PTHR38546">
    <property type="entry name" value="DNA BINDING PROTEIN"/>
    <property type="match status" value="1"/>
</dbReference>
<evidence type="ECO:0000313" key="11">
    <source>
        <dbReference type="Proteomes" id="UP000233551"/>
    </source>
</evidence>
<evidence type="ECO:0000256" key="5">
    <source>
        <dbReference type="ARBA" id="ARBA00023242"/>
    </source>
</evidence>
<evidence type="ECO:0000256" key="2">
    <source>
        <dbReference type="ARBA" id="ARBA00022604"/>
    </source>
</evidence>
<dbReference type="InterPro" id="IPR036638">
    <property type="entry name" value="HLH_DNA-bd_sf"/>
</dbReference>
<dbReference type="InterPro" id="IPR044172">
    <property type="entry name" value="ILI2-like"/>
</dbReference>
<evidence type="ECO:0000313" key="9">
    <source>
        <dbReference type="EMBL" id="PKI78001.1"/>
    </source>
</evidence>
<dbReference type="InterPro" id="IPR044293">
    <property type="entry name" value="PRE"/>
</dbReference>
<evidence type="ECO:0000256" key="3">
    <source>
        <dbReference type="ARBA" id="ARBA00023015"/>
    </source>
</evidence>
<dbReference type="PANTHER" id="PTHR38546:SF3">
    <property type="entry name" value="DNA BINDING PROTEIN"/>
    <property type="match status" value="1"/>
</dbReference>